<dbReference type="STRING" id="351348.Maqu_3205"/>
<evidence type="ECO:0000313" key="2">
    <source>
        <dbReference type="EMBL" id="ABM20278.1"/>
    </source>
</evidence>
<dbReference type="HOGENOM" id="CLU_749655_0_0_6"/>
<evidence type="ECO:0000256" key="1">
    <source>
        <dbReference type="SAM" id="SignalP"/>
    </source>
</evidence>
<dbReference type="EMBL" id="CP000514">
    <property type="protein sequence ID" value="ABM20278.1"/>
    <property type="molecule type" value="Genomic_DNA"/>
</dbReference>
<dbReference type="RefSeq" id="WP_011786643.1">
    <property type="nucleotide sequence ID" value="NC_008740.1"/>
</dbReference>
<feature type="chain" id="PRO_5002639035" description="Exo-alpha-sialidase" evidence="1">
    <location>
        <begin position="20"/>
        <end position="369"/>
    </location>
</feature>
<name>A1U5K9_MARN8</name>
<evidence type="ECO:0000313" key="3">
    <source>
        <dbReference type="Proteomes" id="UP000000998"/>
    </source>
</evidence>
<keyword evidence="1" id="KW-0732">Signal</keyword>
<reference evidence="3" key="1">
    <citation type="journal article" date="2011" name="Appl. Environ. Microbiol.">
        <title>Genomic potential of Marinobacter aquaeolei, a biogeochemical 'opportunitroph'.</title>
        <authorList>
            <person name="Singer E."/>
            <person name="Webb E.A."/>
            <person name="Nelson W.C."/>
            <person name="Heidelberg J.F."/>
            <person name="Ivanova N."/>
            <person name="Pati A."/>
            <person name="Edwards K.J."/>
        </authorList>
    </citation>
    <scope>NUCLEOTIDE SEQUENCE [LARGE SCALE GENOMIC DNA]</scope>
    <source>
        <strain evidence="3">ATCC 700491 / DSM 11845 / VT8</strain>
    </source>
</reference>
<sequence length="369" mass="39192" precursor="true">MRKVLLLLAFVLPLLQGCATPGAIQVEAPNEPVSTESSLIVGALVNRELNGLVLDGKKYQVTEGDRILGLASFAIEVAPGDHTVDAVGAYSSGAATQYPQKRSFSTGPGEVVNLGSVLVTRLGDGKFVSAWVDNHEDVATDLSAVAPTWLSEALSEGRYESVAGDYADLELLNAILVNEFSFGAGLATNAPANLPRYYEGSLLGAIIEYVDTDERAQPVNVIRTDITTDYFENCDAEQARVICVVQNTTLLDDSGLPSGNQHVRSLAFVDPRSGDVSKKPLPFDNERSRAVVAFGNEGVALVSGDFTVYLSADEGATWSSVETGIEPGFMQMDNGVKYQENGSKLTLFLEGSSSATVQVDVESGKLATK</sequence>
<accession>A1U5K9</accession>
<gene>
    <name evidence="2" type="ordered locus">Maqu_3205</name>
</gene>
<protein>
    <recommendedName>
        <fullName evidence="4">Exo-alpha-sialidase</fullName>
    </recommendedName>
</protein>
<feature type="signal peptide" evidence="1">
    <location>
        <begin position="1"/>
        <end position="19"/>
    </location>
</feature>
<organism evidence="2 3">
    <name type="scientific">Marinobacter nauticus (strain ATCC 700491 / DSM 11845 / VT8)</name>
    <name type="common">Marinobacter aquaeolei</name>
    <dbReference type="NCBI Taxonomy" id="351348"/>
    <lineage>
        <taxon>Bacteria</taxon>
        <taxon>Pseudomonadati</taxon>
        <taxon>Pseudomonadota</taxon>
        <taxon>Gammaproteobacteria</taxon>
        <taxon>Pseudomonadales</taxon>
        <taxon>Marinobacteraceae</taxon>
        <taxon>Marinobacter</taxon>
    </lineage>
</organism>
<dbReference type="PROSITE" id="PS51257">
    <property type="entry name" value="PROKAR_LIPOPROTEIN"/>
    <property type="match status" value="1"/>
</dbReference>
<dbReference type="Proteomes" id="UP000000998">
    <property type="component" value="Chromosome"/>
</dbReference>
<dbReference type="KEGG" id="maq:Maqu_3205"/>
<dbReference type="OrthoDB" id="6372264at2"/>
<dbReference type="AlphaFoldDB" id="A1U5K9"/>
<evidence type="ECO:0008006" key="4">
    <source>
        <dbReference type="Google" id="ProtNLM"/>
    </source>
</evidence>
<proteinExistence type="predicted"/>